<keyword evidence="1" id="KW-1133">Transmembrane helix</keyword>
<comment type="caution">
    <text evidence="2">The sequence shown here is derived from an EMBL/GenBank/DDBJ whole genome shotgun (WGS) entry which is preliminary data.</text>
</comment>
<evidence type="ECO:0000313" key="2">
    <source>
        <dbReference type="EMBL" id="MBT1443334.1"/>
    </source>
</evidence>
<evidence type="ECO:0000256" key="1">
    <source>
        <dbReference type="SAM" id="Phobius"/>
    </source>
</evidence>
<organism evidence="2 3">
    <name type="scientific">Shewanella jiangmenensis</name>
    <dbReference type="NCBI Taxonomy" id="2837387"/>
    <lineage>
        <taxon>Bacteria</taxon>
        <taxon>Pseudomonadati</taxon>
        <taxon>Pseudomonadota</taxon>
        <taxon>Gammaproteobacteria</taxon>
        <taxon>Alteromonadales</taxon>
        <taxon>Shewanellaceae</taxon>
        <taxon>Shewanella</taxon>
    </lineage>
</organism>
<gene>
    <name evidence="2" type="ORF">KJI95_02165</name>
</gene>
<dbReference type="Proteomes" id="UP001195903">
    <property type="component" value="Unassembled WGS sequence"/>
</dbReference>
<feature type="transmembrane region" description="Helical" evidence="1">
    <location>
        <begin position="77"/>
        <end position="104"/>
    </location>
</feature>
<keyword evidence="1" id="KW-0812">Transmembrane</keyword>
<accession>A0ABS5UYV5</accession>
<evidence type="ECO:0000313" key="3">
    <source>
        <dbReference type="Proteomes" id="UP001195903"/>
    </source>
</evidence>
<reference evidence="2 3" key="1">
    <citation type="submission" date="2021-05" db="EMBL/GenBank/DDBJ databases">
        <title>Shewanella sp. JM162201.</title>
        <authorList>
            <person name="Xu S."/>
            <person name="Li A."/>
        </authorList>
    </citation>
    <scope>NUCLEOTIDE SEQUENCE [LARGE SCALE GENOMIC DNA]</scope>
    <source>
        <strain evidence="2 3">JM162201</strain>
    </source>
</reference>
<protein>
    <submittedName>
        <fullName evidence="2">Uncharacterized protein</fullName>
    </submittedName>
</protein>
<name>A0ABS5UYV5_9GAMM</name>
<sequence length="128" mass="15038">MSLVITPKPLLRLTFKAEKRFRISAMLLCIFMIVVDHYFGNVFTTTAVLMYSFFLFPAIYLNRYVQVTYFYYVQQPIIAFRLMCIVIIAAMTLVWSVAIVDYILDPPVFPKEERLKELMGESYQPVKN</sequence>
<keyword evidence="1" id="KW-0472">Membrane</keyword>
<feature type="transmembrane region" description="Helical" evidence="1">
    <location>
        <begin position="46"/>
        <end position="65"/>
    </location>
</feature>
<proteinExistence type="predicted"/>
<keyword evidence="3" id="KW-1185">Reference proteome</keyword>
<dbReference type="RefSeq" id="WP_214505525.1">
    <property type="nucleotide sequence ID" value="NZ_JAHEPS010000001.1"/>
</dbReference>
<feature type="transmembrane region" description="Helical" evidence="1">
    <location>
        <begin position="21"/>
        <end position="40"/>
    </location>
</feature>
<dbReference type="EMBL" id="JAHEPS010000001">
    <property type="protein sequence ID" value="MBT1443334.1"/>
    <property type="molecule type" value="Genomic_DNA"/>
</dbReference>